<accession>A0ABT0C1S8</accession>
<dbReference type="EMBL" id="JAKZMM010000023">
    <property type="protein sequence ID" value="MCJ2380942.1"/>
    <property type="molecule type" value="Genomic_DNA"/>
</dbReference>
<dbReference type="RefSeq" id="WP_243325261.1">
    <property type="nucleotide sequence ID" value="NZ_JAKZMM010000023.1"/>
</dbReference>
<comment type="caution">
    <text evidence="2">The sequence shown here is derived from an EMBL/GenBank/DDBJ whole genome shotgun (WGS) entry which is preliminary data.</text>
</comment>
<dbReference type="Proteomes" id="UP001165444">
    <property type="component" value="Unassembled WGS sequence"/>
</dbReference>
<feature type="transmembrane region" description="Helical" evidence="1">
    <location>
        <begin position="6"/>
        <end position="25"/>
    </location>
</feature>
<keyword evidence="3" id="KW-1185">Reference proteome</keyword>
<evidence type="ECO:0000313" key="3">
    <source>
        <dbReference type="Proteomes" id="UP001165444"/>
    </source>
</evidence>
<name>A0ABT0C1S8_9BACT</name>
<gene>
    <name evidence="2" type="ORF">MUN53_10025</name>
</gene>
<evidence type="ECO:0000313" key="2">
    <source>
        <dbReference type="EMBL" id="MCJ2380942.1"/>
    </source>
</evidence>
<sequence length="165" mass="19699">MKNIFWLILILILICCYIGFIYLSIRNAWKAKQESYRFLREAWLNLVNLQPYLEAAIIRYDLSKQISLPKIEPCFQTPMDETLMEQKLTEYLTLQKTIQKLQQTITQHPVLQQAQSLKDLQGDLEKSFNELDKNWYIYRCAADRYTQITSCRLGRILQQIMEKPE</sequence>
<keyword evidence="1" id="KW-0472">Membrane</keyword>
<reference evidence="2 3" key="1">
    <citation type="submission" date="2022-03" db="EMBL/GenBank/DDBJ databases">
        <title>Parabacteroides sp. nov. isolated from swine feces.</title>
        <authorList>
            <person name="Bak J.E."/>
        </authorList>
    </citation>
    <scope>NUCLEOTIDE SEQUENCE [LARGE SCALE GENOMIC DNA]</scope>
    <source>
        <strain evidence="2 3">AGMB00274</strain>
    </source>
</reference>
<keyword evidence="1" id="KW-0812">Transmembrane</keyword>
<organism evidence="2 3">
    <name type="scientific">Parabacteroides faecalis</name>
    <dbReference type="NCBI Taxonomy" id="2924040"/>
    <lineage>
        <taxon>Bacteria</taxon>
        <taxon>Pseudomonadati</taxon>
        <taxon>Bacteroidota</taxon>
        <taxon>Bacteroidia</taxon>
        <taxon>Bacteroidales</taxon>
        <taxon>Tannerellaceae</taxon>
        <taxon>Parabacteroides</taxon>
    </lineage>
</organism>
<evidence type="ECO:0008006" key="4">
    <source>
        <dbReference type="Google" id="ProtNLM"/>
    </source>
</evidence>
<keyword evidence="1" id="KW-1133">Transmembrane helix</keyword>
<evidence type="ECO:0000256" key="1">
    <source>
        <dbReference type="SAM" id="Phobius"/>
    </source>
</evidence>
<protein>
    <recommendedName>
        <fullName evidence="4">Periplasmic heavy metal sensor</fullName>
    </recommendedName>
</protein>
<proteinExistence type="predicted"/>